<dbReference type="CDD" id="cd18794">
    <property type="entry name" value="SF2_C_RecQ"/>
    <property type="match status" value="1"/>
</dbReference>
<name>A0ABV5WC59_9BACI</name>
<dbReference type="PANTHER" id="PTHR13710">
    <property type="entry name" value="DNA HELICASE RECQ FAMILY MEMBER"/>
    <property type="match status" value="1"/>
</dbReference>
<comment type="catalytic activity">
    <reaction evidence="15">
        <text>Couples ATP hydrolysis with the unwinding of duplex DNA by translocating in the 3'-5' direction.</text>
        <dbReference type="EC" id="5.6.2.4"/>
    </reaction>
</comment>
<organism evidence="20 21">
    <name type="scientific">Ectobacillus funiculus</name>
    <dbReference type="NCBI Taxonomy" id="137993"/>
    <lineage>
        <taxon>Bacteria</taxon>
        <taxon>Bacillati</taxon>
        <taxon>Bacillota</taxon>
        <taxon>Bacilli</taxon>
        <taxon>Bacillales</taxon>
        <taxon>Bacillaceae</taxon>
        <taxon>Ectobacillus</taxon>
    </lineage>
</organism>
<dbReference type="InterPro" id="IPR002121">
    <property type="entry name" value="HRDC_dom"/>
</dbReference>
<dbReference type="SMART" id="SM00487">
    <property type="entry name" value="DEXDc"/>
    <property type="match status" value="1"/>
</dbReference>
<keyword evidence="11" id="KW-0238">DNA-binding</keyword>
<dbReference type="NCBIfam" id="TIGR01389">
    <property type="entry name" value="recQ"/>
    <property type="match status" value="1"/>
</dbReference>
<dbReference type="RefSeq" id="WP_379948413.1">
    <property type="nucleotide sequence ID" value="NZ_JBHMAF010000020.1"/>
</dbReference>
<evidence type="ECO:0000256" key="12">
    <source>
        <dbReference type="ARBA" id="ARBA00023172"/>
    </source>
</evidence>
<reference evidence="20 21" key="1">
    <citation type="submission" date="2024-09" db="EMBL/GenBank/DDBJ databases">
        <authorList>
            <person name="Sun Q."/>
            <person name="Mori K."/>
        </authorList>
    </citation>
    <scope>NUCLEOTIDE SEQUENCE [LARGE SCALE GENOMIC DNA]</scope>
    <source>
        <strain evidence="20 21">JCM 11201</strain>
    </source>
</reference>
<dbReference type="Pfam" id="PF00270">
    <property type="entry name" value="DEAD"/>
    <property type="match status" value="1"/>
</dbReference>
<dbReference type="InterPro" id="IPR044876">
    <property type="entry name" value="HRDC_dom_sf"/>
</dbReference>
<evidence type="ECO:0000259" key="18">
    <source>
        <dbReference type="PROSITE" id="PS51192"/>
    </source>
</evidence>
<comment type="cofactor">
    <cofactor evidence="1">
        <name>Mg(2+)</name>
        <dbReference type="ChEBI" id="CHEBI:18420"/>
    </cofactor>
</comment>
<evidence type="ECO:0000256" key="3">
    <source>
        <dbReference type="ARBA" id="ARBA00005446"/>
    </source>
</evidence>
<keyword evidence="5" id="KW-0547">Nucleotide-binding</keyword>
<dbReference type="Proteomes" id="UP001589609">
    <property type="component" value="Unassembled WGS sequence"/>
</dbReference>
<evidence type="ECO:0000256" key="5">
    <source>
        <dbReference type="ARBA" id="ARBA00022741"/>
    </source>
</evidence>
<dbReference type="CDD" id="cd17920">
    <property type="entry name" value="DEXHc_RecQ"/>
    <property type="match status" value="1"/>
</dbReference>
<dbReference type="InterPro" id="IPR006293">
    <property type="entry name" value="DNA_helicase_ATP-dep_RecQ_bac"/>
</dbReference>
<evidence type="ECO:0000256" key="6">
    <source>
        <dbReference type="ARBA" id="ARBA00022763"/>
    </source>
</evidence>
<dbReference type="GO" id="GO:0004386">
    <property type="term" value="F:helicase activity"/>
    <property type="evidence" value="ECO:0007669"/>
    <property type="project" value="UniProtKB-KW"/>
</dbReference>
<evidence type="ECO:0000256" key="10">
    <source>
        <dbReference type="ARBA" id="ARBA00022840"/>
    </source>
</evidence>
<evidence type="ECO:0000313" key="20">
    <source>
        <dbReference type="EMBL" id="MFB9758162.1"/>
    </source>
</evidence>
<feature type="domain" description="HRDC" evidence="17">
    <location>
        <begin position="513"/>
        <end position="593"/>
    </location>
</feature>
<evidence type="ECO:0000313" key="21">
    <source>
        <dbReference type="Proteomes" id="UP001589609"/>
    </source>
</evidence>
<dbReference type="Gene3D" id="1.10.10.10">
    <property type="entry name" value="Winged helix-like DNA-binding domain superfamily/Winged helix DNA-binding domain"/>
    <property type="match status" value="1"/>
</dbReference>
<dbReference type="Pfam" id="PF00570">
    <property type="entry name" value="HRDC"/>
    <property type="match status" value="1"/>
</dbReference>
<dbReference type="SUPFAM" id="SSF47819">
    <property type="entry name" value="HRDC-like"/>
    <property type="match status" value="1"/>
</dbReference>
<protein>
    <recommendedName>
        <fullName evidence="16">DNA helicase RecQ</fullName>
        <ecNumber evidence="16">5.6.2.4</ecNumber>
    </recommendedName>
</protein>
<dbReference type="PROSITE" id="PS51192">
    <property type="entry name" value="HELICASE_ATP_BIND_1"/>
    <property type="match status" value="1"/>
</dbReference>
<evidence type="ECO:0000259" key="17">
    <source>
        <dbReference type="PROSITE" id="PS50967"/>
    </source>
</evidence>
<dbReference type="InterPro" id="IPR036388">
    <property type="entry name" value="WH-like_DNA-bd_sf"/>
</dbReference>
<evidence type="ECO:0000256" key="2">
    <source>
        <dbReference type="ARBA" id="ARBA00001947"/>
    </source>
</evidence>
<evidence type="ECO:0000256" key="7">
    <source>
        <dbReference type="ARBA" id="ARBA00022801"/>
    </source>
</evidence>
<dbReference type="InterPro" id="IPR029491">
    <property type="entry name" value="Helicase_HTH"/>
</dbReference>
<dbReference type="Pfam" id="PF14493">
    <property type="entry name" value="HTH_40"/>
    <property type="match status" value="1"/>
</dbReference>
<dbReference type="InterPro" id="IPR027417">
    <property type="entry name" value="P-loop_NTPase"/>
</dbReference>
<dbReference type="EMBL" id="JBHMAF010000020">
    <property type="protein sequence ID" value="MFB9758162.1"/>
    <property type="molecule type" value="Genomic_DNA"/>
</dbReference>
<dbReference type="SUPFAM" id="SSF52540">
    <property type="entry name" value="P-loop containing nucleoside triphosphate hydrolases"/>
    <property type="match status" value="1"/>
</dbReference>
<evidence type="ECO:0000256" key="11">
    <source>
        <dbReference type="ARBA" id="ARBA00023125"/>
    </source>
</evidence>
<comment type="similarity">
    <text evidence="3">Belongs to the helicase family. RecQ subfamily.</text>
</comment>
<keyword evidence="8 20" id="KW-0347">Helicase</keyword>
<dbReference type="Pfam" id="PF16124">
    <property type="entry name" value="RecQ_Zn_bind"/>
    <property type="match status" value="1"/>
</dbReference>
<comment type="caution">
    <text evidence="20">The sequence shown here is derived from an EMBL/GenBank/DDBJ whole genome shotgun (WGS) entry which is preliminary data.</text>
</comment>
<dbReference type="Gene3D" id="3.40.50.300">
    <property type="entry name" value="P-loop containing nucleotide triphosphate hydrolases"/>
    <property type="match status" value="2"/>
</dbReference>
<keyword evidence="14" id="KW-0413">Isomerase</keyword>
<dbReference type="InterPro" id="IPR018982">
    <property type="entry name" value="RQC_domain"/>
</dbReference>
<keyword evidence="9" id="KW-0862">Zinc</keyword>
<dbReference type="PROSITE" id="PS51194">
    <property type="entry name" value="HELICASE_CTER"/>
    <property type="match status" value="1"/>
</dbReference>
<evidence type="ECO:0000256" key="16">
    <source>
        <dbReference type="NCBIfam" id="TIGR01389"/>
    </source>
</evidence>
<keyword evidence="21" id="KW-1185">Reference proteome</keyword>
<evidence type="ECO:0000256" key="9">
    <source>
        <dbReference type="ARBA" id="ARBA00022833"/>
    </source>
</evidence>
<dbReference type="SMART" id="SM00341">
    <property type="entry name" value="HRDC"/>
    <property type="match status" value="1"/>
</dbReference>
<keyword evidence="12" id="KW-0233">DNA recombination</keyword>
<keyword evidence="10" id="KW-0067">ATP-binding</keyword>
<comment type="cofactor">
    <cofactor evidence="2">
        <name>Zn(2+)</name>
        <dbReference type="ChEBI" id="CHEBI:29105"/>
    </cofactor>
</comment>
<evidence type="ECO:0000259" key="19">
    <source>
        <dbReference type="PROSITE" id="PS51194"/>
    </source>
</evidence>
<evidence type="ECO:0000256" key="1">
    <source>
        <dbReference type="ARBA" id="ARBA00001946"/>
    </source>
</evidence>
<sequence>MLTQAKQYLKQYFGYDNFRPGQEQIIQSVLAGNNTAGIMPTGGGKSICYQIPALLLPGITIVISPLISLMKDQVDSLERVGIPATFLNSTLSAAEVRERLRGLRQGAYKILYIAPERMDAPQFLDLLQDLPVSLVAVDEAHCISQWGHDFRPSYLRIKEMMEYIPGSPVMLALTATATPQVKEDICLLLGIPMHNTIVTGFGRPNLSFKVVKGQNRLAFVMDYVKQNRGEAGIIYAATRKDVDQLQEHLEKQGIAAAKYHAGMSDGERERQQDLFLQDNVTVMVATNAFGMGINKSNVRFVIHYQLPKNMESYYQEAGRAGRDGLDSECVLFYAAQDIQLQRYLVEQSHAEEALKNQELHKLLQVKDYCYTEGCLQSFILQYFGEEPPGPCGHCGNCTDQREAVDVTTEAQMVLSCIIRAGERFGKTMISQVLAGSLNKKLQQLRLDQLSTYGLLKHKSTKDITDFIDFLISEQYAGTAGGQYPVLYVTNRGREVLVSKERVMRKEAMAVTRVVADDALFAALRQVRKEIAAEEQVPPFVIVSDETLRDLCTKLPQTREALLGVKGIGATKQERYGARFLQVIADYLGSNPSYAPAVEVQEQPKEKTAKQPSHLATYEMYQQGKSMQEIADERQLSRITIENHIVQCLEEGLTVAWENILTPEQEGLIQEAASRVGPEKLKPIKDELPSDISYFMIKAALVKAASAMNVR</sequence>
<dbReference type="Pfam" id="PF09382">
    <property type="entry name" value="RQC"/>
    <property type="match status" value="1"/>
</dbReference>
<accession>A0ABV5WC59</accession>
<feature type="domain" description="Helicase C-terminal" evidence="19">
    <location>
        <begin position="216"/>
        <end position="363"/>
    </location>
</feature>
<dbReference type="InterPro" id="IPR011545">
    <property type="entry name" value="DEAD/DEAH_box_helicase_dom"/>
</dbReference>
<dbReference type="InterPro" id="IPR032284">
    <property type="entry name" value="RecQ_Zn-bd"/>
</dbReference>
<dbReference type="Pfam" id="PF00271">
    <property type="entry name" value="Helicase_C"/>
    <property type="match status" value="1"/>
</dbReference>
<dbReference type="EC" id="5.6.2.4" evidence="16"/>
<proteinExistence type="inferred from homology"/>
<keyword evidence="13" id="KW-0234">DNA repair</keyword>
<dbReference type="SUPFAM" id="SSF46785">
    <property type="entry name" value="Winged helix' DNA-binding domain"/>
    <property type="match status" value="1"/>
</dbReference>
<dbReference type="SMART" id="SM00490">
    <property type="entry name" value="HELICc"/>
    <property type="match status" value="1"/>
</dbReference>
<evidence type="ECO:0000256" key="15">
    <source>
        <dbReference type="ARBA" id="ARBA00034617"/>
    </source>
</evidence>
<keyword evidence="7" id="KW-0378">Hydrolase</keyword>
<evidence type="ECO:0000256" key="13">
    <source>
        <dbReference type="ARBA" id="ARBA00023204"/>
    </source>
</evidence>
<dbReference type="InterPro" id="IPR014001">
    <property type="entry name" value="Helicase_ATP-bd"/>
</dbReference>
<feature type="domain" description="Helicase ATP-binding" evidence="18">
    <location>
        <begin position="26"/>
        <end position="195"/>
    </location>
</feature>
<gene>
    <name evidence="20" type="primary">recQ</name>
    <name evidence="20" type="ORF">ACFFMS_06435</name>
</gene>
<dbReference type="InterPro" id="IPR004589">
    <property type="entry name" value="DNA_helicase_ATP-dep_RecQ"/>
</dbReference>
<keyword evidence="4" id="KW-0479">Metal-binding</keyword>
<dbReference type="PROSITE" id="PS50967">
    <property type="entry name" value="HRDC"/>
    <property type="match status" value="1"/>
</dbReference>
<dbReference type="InterPro" id="IPR036390">
    <property type="entry name" value="WH_DNA-bd_sf"/>
</dbReference>
<dbReference type="InterPro" id="IPR001650">
    <property type="entry name" value="Helicase_C-like"/>
</dbReference>
<keyword evidence="6" id="KW-0227">DNA damage</keyword>
<dbReference type="NCBIfam" id="TIGR00614">
    <property type="entry name" value="recQ_fam"/>
    <property type="match status" value="1"/>
</dbReference>
<dbReference type="Gene3D" id="1.10.150.80">
    <property type="entry name" value="HRDC domain"/>
    <property type="match status" value="1"/>
</dbReference>
<evidence type="ECO:0000256" key="8">
    <source>
        <dbReference type="ARBA" id="ARBA00022806"/>
    </source>
</evidence>
<dbReference type="InterPro" id="IPR010997">
    <property type="entry name" value="HRDC-like_sf"/>
</dbReference>
<evidence type="ECO:0000256" key="14">
    <source>
        <dbReference type="ARBA" id="ARBA00023235"/>
    </source>
</evidence>
<dbReference type="PANTHER" id="PTHR13710:SF105">
    <property type="entry name" value="ATP-DEPENDENT DNA HELICASE Q1"/>
    <property type="match status" value="1"/>
</dbReference>
<dbReference type="SMART" id="SM00956">
    <property type="entry name" value="RQC"/>
    <property type="match status" value="1"/>
</dbReference>
<evidence type="ECO:0000256" key="4">
    <source>
        <dbReference type="ARBA" id="ARBA00022723"/>
    </source>
</evidence>